<keyword evidence="2" id="KW-0285">Flavoprotein</keyword>
<accession>A0AB34KW91</accession>
<dbReference type="PIRSF" id="PIRSF000137">
    <property type="entry name" value="Alcohol_oxidase"/>
    <property type="match status" value="1"/>
</dbReference>
<dbReference type="PANTHER" id="PTHR11552">
    <property type="entry name" value="GLUCOSE-METHANOL-CHOLINE GMC OXIDOREDUCTASE"/>
    <property type="match status" value="1"/>
</dbReference>
<dbReference type="InterPro" id="IPR012132">
    <property type="entry name" value="GMC_OxRdtase"/>
</dbReference>
<evidence type="ECO:0000313" key="5">
    <source>
        <dbReference type="EMBL" id="KAL1587620.1"/>
    </source>
</evidence>
<dbReference type="EMBL" id="JAAQHG020000009">
    <property type="protein sequence ID" value="KAL1587620.1"/>
    <property type="molecule type" value="Genomic_DNA"/>
</dbReference>
<dbReference type="PANTHER" id="PTHR11552:SF213">
    <property type="entry name" value="DEHYDROGENASE, PUTATIVE-RELATED"/>
    <property type="match status" value="1"/>
</dbReference>
<evidence type="ECO:0000313" key="6">
    <source>
        <dbReference type="Proteomes" id="UP000803884"/>
    </source>
</evidence>
<dbReference type="Pfam" id="PF00732">
    <property type="entry name" value="GMC_oxred_N"/>
    <property type="match status" value="1"/>
</dbReference>
<dbReference type="Pfam" id="PF05199">
    <property type="entry name" value="GMC_oxred_C"/>
    <property type="match status" value="1"/>
</dbReference>
<comment type="caution">
    <text evidence="5">The sequence shown here is derived from an EMBL/GenBank/DDBJ whole genome shotgun (WGS) entry which is preliminary data.</text>
</comment>
<feature type="signal peptide" evidence="3">
    <location>
        <begin position="1"/>
        <end position="18"/>
    </location>
</feature>
<dbReference type="Proteomes" id="UP000803884">
    <property type="component" value="Unassembled WGS sequence"/>
</dbReference>
<name>A0AB34KW91_9PEZI</name>
<evidence type="ECO:0000259" key="4">
    <source>
        <dbReference type="PROSITE" id="PS00624"/>
    </source>
</evidence>
<evidence type="ECO:0000256" key="2">
    <source>
        <dbReference type="PIRSR" id="PIRSR000137-2"/>
    </source>
</evidence>
<reference evidence="5 6" key="1">
    <citation type="journal article" date="2020" name="Microbiol. Resour. Announc.">
        <title>Draft Genome Sequence of a Cladosporium Species Isolated from the Mesophotic Ascidian Didemnum maculosum.</title>
        <authorList>
            <person name="Gioti A."/>
            <person name="Siaperas R."/>
            <person name="Nikolaivits E."/>
            <person name="Le Goff G."/>
            <person name="Ouazzani J."/>
            <person name="Kotoulas G."/>
            <person name="Topakas E."/>
        </authorList>
    </citation>
    <scope>NUCLEOTIDE SEQUENCE [LARGE SCALE GENOMIC DNA]</scope>
    <source>
        <strain evidence="5 6">TM138-S3</strain>
    </source>
</reference>
<dbReference type="GO" id="GO:0016614">
    <property type="term" value="F:oxidoreductase activity, acting on CH-OH group of donors"/>
    <property type="evidence" value="ECO:0007669"/>
    <property type="project" value="InterPro"/>
</dbReference>
<keyword evidence="6" id="KW-1185">Reference proteome</keyword>
<dbReference type="SUPFAM" id="SSF54373">
    <property type="entry name" value="FAD-linked reductases, C-terminal domain"/>
    <property type="match status" value="1"/>
</dbReference>
<comment type="similarity">
    <text evidence="1">Belongs to the GMC oxidoreductase family.</text>
</comment>
<dbReference type="InterPro" id="IPR036188">
    <property type="entry name" value="FAD/NAD-bd_sf"/>
</dbReference>
<organism evidence="5 6">
    <name type="scientific">Cladosporium halotolerans</name>
    <dbReference type="NCBI Taxonomy" id="1052096"/>
    <lineage>
        <taxon>Eukaryota</taxon>
        <taxon>Fungi</taxon>
        <taxon>Dikarya</taxon>
        <taxon>Ascomycota</taxon>
        <taxon>Pezizomycotina</taxon>
        <taxon>Dothideomycetes</taxon>
        <taxon>Dothideomycetidae</taxon>
        <taxon>Cladosporiales</taxon>
        <taxon>Cladosporiaceae</taxon>
        <taxon>Cladosporium</taxon>
    </lineage>
</organism>
<feature type="binding site" evidence="2">
    <location>
        <position position="332"/>
    </location>
    <ligand>
        <name>FAD</name>
        <dbReference type="ChEBI" id="CHEBI:57692"/>
    </ligand>
</feature>
<dbReference type="InterPro" id="IPR000172">
    <property type="entry name" value="GMC_OxRdtase_N"/>
</dbReference>
<evidence type="ECO:0000256" key="3">
    <source>
        <dbReference type="SAM" id="SignalP"/>
    </source>
</evidence>
<dbReference type="InterPro" id="IPR007867">
    <property type="entry name" value="GMC_OxRtase_C"/>
</dbReference>
<dbReference type="Gene3D" id="3.30.560.10">
    <property type="entry name" value="Glucose Oxidase, domain 3"/>
    <property type="match status" value="1"/>
</dbReference>
<feature type="chain" id="PRO_5044346598" description="Glucose-methanol-choline oxidoreductase N-terminal domain-containing protein" evidence="3">
    <location>
        <begin position="19"/>
        <end position="687"/>
    </location>
</feature>
<dbReference type="PROSITE" id="PS00624">
    <property type="entry name" value="GMC_OXRED_2"/>
    <property type="match status" value="1"/>
</dbReference>
<dbReference type="Gene3D" id="3.50.50.60">
    <property type="entry name" value="FAD/NAD(P)-binding domain"/>
    <property type="match status" value="1"/>
</dbReference>
<protein>
    <recommendedName>
        <fullName evidence="4">Glucose-methanol-choline oxidoreductase N-terminal domain-containing protein</fullName>
    </recommendedName>
</protein>
<dbReference type="RefSeq" id="XP_069230725.1">
    <property type="nucleotide sequence ID" value="XM_069372259.1"/>
</dbReference>
<keyword evidence="2" id="KW-0274">FAD</keyword>
<sequence length="687" mass="74549">MLLSKSGALLGVVALATASVMTNDPTEDFNQAHIRRDTDGETIQYGYDSSVDYDYVVVGSGPGGGPLASRLALAGHKVLLIDAGGDAGNDITPQVPAMMLQSTEYEPQQWDYFVHHYSDLERQKRDSKMTYRKDDGELYVGKSPPDNAEPLGVWYPRAGTLGGCSTHNAMITVYPFDDDWKYIQQMTGDDSWAPRKMRDYFKKMEKCEYLPSTIIGHGFGGWLKTSLTSLSLVVEDQKLLSLILSAASAAGKGFLSELLHTVTGLAKVLTKDLNSGFSWRDKTEALYQVPIAVDAKTLKRNGPRDFILSVANAESGDGKRKYHLDVALNTLVTKINFDTSNDTPRATGVNFLQGQSLYAADPRYKAASGSTGSVDAKKEVIISGGTFETPKLLKLSGVGPKDELDSFGIDVVKDLPGVGTNLQDRYEVGIIGEAPTDFFITKDCTFGYSTPDPCLEKWQNGLTVLGKGTYATNGIAIAAIQKSSTAGQAEFSDDPDLFISGAPANFKGYFPGYSYDALKDARHWVWIILKARARNDAGTVTLSGTNPQERPNITMRSFDTGTTADGADDKDLQAVYEATQFARRAFDALIPLDGSFTETWPGKNVSSEADMKQFIKDEAWGHHASCTCPIGSDDDPMAVLDSNFKVRGVDGLRVVDASVFPKIPGYYIAAAIYMVSEKAADVIINGS</sequence>
<evidence type="ECO:0000256" key="1">
    <source>
        <dbReference type="ARBA" id="ARBA00010790"/>
    </source>
</evidence>
<gene>
    <name evidence="5" type="ORF">WHR41_03653</name>
</gene>
<dbReference type="GO" id="GO:0050660">
    <property type="term" value="F:flavin adenine dinucleotide binding"/>
    <property type="evidence" value="ECO:0007669"/>
    <property type="project" value="InterPro"/>
</dbReference>
<proteinExistence type="inferred from homology"/>
<keyword evidence="3" id="KW-0732">Signal</keyword>
<feature type="domain" description="Glucose-methanol-choline oxidoreductase N-terminal" evidence="4">
    <location>
        <begin position="385"/>
        <end position="399"/>
    </location>
</feature>
<dbReference type="AlphaFoldDB" id="A0AB34KW91"/>
<comment type="cofactor">
    <cofactor evidence="2">
        <name>FAD</name>
        <dbReference type="ChEBI" id="CHEBI:57692"/>
    </cofactor>
</comment>
<dbReference type="GeneID" id="96005097"/>
<dbReference type="SUPFAM" id="SSF51905">
    <property type="entry name" value="FAD/NAD(P)-binding domain"/>
    <property type="match status" value="1"/>
</dbReference>